<dbReference type="GO" id="GO:0016301">
    <property type="term" value="F:kinase activity"/>
    <property type="evidence" value="ECO:0007669"/>
    <property type="project" value="UniProtKB-KW"/>
</dbReference>
<dbReference type="InterPro" id="IPR036097">
    <property type="entry name" value="HisK_dim/P_sf"/>
</dbReference>
<proteinExistence type="predicted"/>
<dbReference type="Pfam" id="PF02518">
    <property type="entry name" value="HATPase_c"/>
    <property type="match status" value="1"/>
</dbReference>
<accession>A0ABR8E6I2</accession>
<keyword evidence="3" id="KW-0597">Phosphoprotein</keyword>
<evidence type="ECO:0000313" key="8">
    <source>
        <dbReference type="EMBL" id="MBD2542424.1"/>
    </source>
</evidence>
<dbReference type="InterPro" id="IPR004358">
    <property type="entry name" value="Sig_transdc_His_kin-like_C"/>
</dbReference>
<keyword evidence="4 8" id="KW-0808">Transferase</keyword>
<feature type="transmembrane region" description="Helical" evidence="6">
    <location>
        <begin position="21"/>
        <end position="38"/>
    </location>
</feature>
<evidence type="ECO:0000313" key="9">
    <source>
        <dbReference type="Proteomes" id="UP000641954"/>
    </source>
</evidence>
<dbReference type="PANTHER" id="PTHR43547:SF2">
    <property type="entry name" value="HYBRID SIGNAL TRANSDUCTION HISTIDINE KINASE C"/>
    <property type="match status" value="1"/>
</dbReference>
<dbReference type="EC" id="2.7.13.3" evidence="2"/>
<feature type="transmembrane region" description="Helical" evidence="6">
    <location>
        <begin position="92"/>
        <end position="110"/>
    </location>
</feature>
<evidence type="ECO:0000256" key="1">
    <source>
        <dbReference type="ARBA" id="ARBA00000085"/>
    </source>
</evidence>
<dbReference type="RefSeq" id="WP_054466560.1">
    <property type="nucleotide sequence ID" value="NZ_JACJSK010000001.1"/>
</dbReference>
<evidence type="ECO:0000259" key="7">
    <source>
        <dbReference type="PROSITE" id="PS50109"/>
    </source>
</evidence>
<keyword evidence="5" id="KW-0902">Two-component regulatory system</keyword>
<name>A0ABR8E6I2_9CYAN</name>
<keyword evidence="6" id="KW-0472">Membrane</keyword>
<dbReference type="Pfam" id="PF00512">
    <property type="entry name" value="HisKA"/>
    <property type="match status" value="1"/>
</dbReference>
<dbReference type="SUPFAM" id="SSF47384">
    <property type="entry name" value="Homodimeric domain of signal transducing histidine kinase"/>
    <property type="match status" value="1"/>
</dbReference>
<comment type="caution">
    <text evidence="8">The sequence shown here is derived from an EMBL/GenBank/DDBJ whole genome shotgun (WGS) entry which is preliminary data.</text>
</comment>
<reference evidence="8 9" key="1">
    <citation type="journal article" date="2020" name="ISME J.">
        <title>Comparative genomics reveals insights into cyanobacterial evolution and habitat adaptation.</title>
        <authorList>
            <person name="Chen M.Y."/>
            <person name="Teng W.K."/>
            <person name="Zhao L."/>
            <person name="Hu C.X."/>
            <person name="Zhou Y.K."/>
            <person name="Han B.P."/>
            <person name="Song L.R."/>
            <person name="Shu W.S."/>
        </authorList>
    </citation>
    <scope>NUCLEOTIDE SEQUENCE [LARGE SCALE GENOMIC DNA]</scope>
    <source>
        <strain evidence="8 9">FACHB-1370</strain>
    </source>
</reference>
<dbReference type="InterPro" id="IPR003661">
    <property type="entry name" value="HisK_dim/P_dom"/>
</dbReference>
<sequence>MKRELLHPLKNPVNIIEQPKHIFWLIFAVFGFLIFWEYTTPVEYVFGYLYIIPILLAHPRLNHRMTLGVTAAACLLTLCNVVLPNLKLIDSATIANRIIVVFALVVTGWLSDRNRRYEEAISQQQAQLQSQAKIASVREDFTWTLTHDLKTPLLGAIETLKFFQNGQFGEITSPQAKAIEMMLRSHQRSLQLVQTLLDIYRNDTEGLRLNWQPINLVQVAEEAIATLTDLALTRRIYLGLSYGNSNFRQFFWVKGDQLQLQRVFSNLLINGINHSPRGGRVQVILESNSNFQTVKVGDQGLGIPPGELQNLFERFYQVNSERQAQGSGLGLYLTRQIIEAHGGIIWAENRSPNGAIFCFRLPALTQQEIQE</sequence>
<evidence type="ECO:0000256" key="5">
    <source>
        <dbReference type="ARBA" id="ARBA00023012"/>
    </source>
</evidence>
<dbReference type="InterPro" id="IPR005467">
    <property type="entry name" value="His_kinase_dom"/>
</dbReference>
<feature type="domain" description="Histidine kinase" evidence="7">
    <location>
        <begin position="144"/>
        <end position="365"/>
    </location>
</feature>
<keyword evidence="4 8" id="KW-0418">Kinase</keyword>
<dbReference type="InterPro" id="IPR036890">
    <property type="entry name" value="HATPase_C_sf"/>
</dbReference>
<dbReference type="SMART" id="SM00387">
    <property type="entry name" value="HATPase_c"/>
    <property type="match status" value="1"/>
</dbReference>
<dbReference type="CDD" id="cd00075">
    <property type="entry name" value="HATPase"/>
    <property type="match status" value="1"/>
</dbReference>
<keyword evidence="6" id="KW-1133">Transmembrane helix</keyword>
<evidence type="ECO:0000256" key="2">
    <source>
        <dbReference type="ARBA" id="ARBA00012438"/>
    </source>
</evidence>
<dbReference type="SUPFAM" id="SSF55874">
    <property type="entry name" value="ATPase domain of HSP90 chaperone/DNA topoisomerase II/histidine kinase"/>
    <property type="match status" value="1"/>
</dbReference>
<dbReference type="PANTHER" id="PTHR43547">
    <property type="entry name" value="TWO-COMPONENT HISTIDINE KINASE"/>
    <property type="match status" value="1"/>
</dbReference>
<feature type="transmembrane region" description="Helical" evidence="6">
    <location>
        <begin position="68"/>
        <end position="86"/>
    </location>
</feature>
<organism evidence="8 9">
    <name type="scientific">Planktothricoides raciborskii FACHB-1370</name>
    <dbReference type="NCBI Taxonomy" id="2949576"/>
    <lineage>
        <taxon>Bacteria</taxon>
        <taxon>Bacillati</taxon>
        <taxon>Cyanobacteriota</taxon>
        <taxon>Cyanophyceae</taxon>
        <taxon>Oscillatoriophycideae</taxon>
        <taxon>Oscillatoriales</taxon>
        <taxon>Oscillatoriaceae</taxon>
        <taxon>Planktothricoides</taxon>
    </lineage>
</organism>
<dbReference type="EMBL" id="JACJSK010000001">
    <property type="protein sequence ID" value="MBD2542424.1"/>
    <property type="molecule type" value="Genomic_DNA"/>
</dbReference>
<evidence type="ECO:0000256" key="3">
    <source>
        <dbReference type="ARBA" id="ARBA00022553"/>
    </source>
</evidence>
<evidence type="ECO:0000256" key="6">
    <source>
        <dbReference type="SAM" id="Phobius"/>
    </source>
</evidence>
<gene>
    <name evidence="8" type="ORF">H6G72_00730</name>
</gene>
<dbReference type="Gene3D" id="3.30.565.10">
    <property type="entry name" value="Histidine kinase-like ATPase, C-terminal domain"/>
    <property type="match status" value="1"/>
</dbReference>
<dbReference type="Proteomes" id="UP000641954">
    <property type="component" value="Unassembled WGS sequence"/>
</dbReference>
<keyword evidence="6" id="KW-0812">Transmembrane</keyword>
<dbReference type="InterPro" id="IPR003594">
    <property type="entry name" value="HATPase_dom"/>
</dbReference>
<dbReference type="SMART" id="SM00388">
    <property type="entry name" value="HisKA"/>
    <property type="match status" value="1"/>
</dbReference>
<dbReference type="Gene3D" id="1.10.287.130">
    <property type="match status" value="1"/>
</dbReference>
<keyword evidence="9" id="KW-1185">Reference proteome</keyword>
<dbReference type="PRINTS" id="PR00344">
    <property type="entry name" value="BCTRLSENSOR"/>
</dbReference>
<comment type="catalytic activity">
    <reaction evidence="1">
        <text>ATP + protein L-histidine = ADP + protein N-phospho-L-histidine.</text>
        <dbReference type="EC" id="2.7.13.3"/>
    </reaction>
</comment>
<evidence type="ECO:0000256" key="4">
    <source>
        <dbReference type="ARBA" id="ARBA00022777"/>
    </source>
</evidence>
<protein>
    <recommendedName>
        <fullName evidence="2">histidine kinase</fullName>
        <ecNumber evidence="2">2.7.13.3</ecNumber>
    </recommendedName>
</protein>
<dbReference type="CDD" id="cd00082">
    <property type="entry name" value="HisKA"/>
    <property type="match status" value="1"/>
</dbReference>
<dbReference type="PROSITE" id="PS50109">
    <property type="entry name" value="HIS_KIN"/>
    <property type="match status" value="1"/>
</dbReference>